<dbReference type="SUPFAM" id="SSF103481">
    <property type="entry name" value="Multidrug resistance efflux transporter EmrE"/>
    <property type="match status" value="2"/>
</dbReference>
<evidence type="ECO:0000256" key="1">
    <source>
        <dbReference type="ARBA" id="ARBA00004651"/>
    </source>
</evidence>
<keyword evidence="4" id="KW-1003">Cell membrane</keyword>
<feature type="transmembrane region" description="Helical" evidence="8">
    <location>
        <begin position="7"/>
        <end position="25"/>
    </location>
</feature>
<evidence type="ECO:0000313" key="10">
    <source>
        <dbReference type="EMBL" id="NBZ87593.1"/>
    </source>
</evidence>
<keyword evidence="5 8" id="KW-0812">Transmembrane</keyword>
<evidence type="ECO:0000259" key="9">
    <source>
        <dbReference type="Pfam" id="PF00892"/>
    </source>
</evidence>
<evidence type="ECO:0000256" key="3">
    <source>
        <dbReference type="ARBA" id="ARBA00022448"/>
    </source>
</evidence>
<evidence type="ECO:0000256" key="5">
    <source>
        <dbReference type="ARBA" id="ARBA00022692"/>
    </source>
</evidence>
<dbReference type="RefSeq" id="WP_168774393.1">
    <property type="nucleotide sequence ID" value="NZ_JAABNR010000006.1"/>
</dbReference>
<feature type="transmembrane region" description="Helical" evidence="8">
    <location>
        <begin position="249"/>
        <end position="278"/>
    </location>
</feature>
<dbReference type="InterPro" id="IPR037185">
    <property type="entry name" value="EmrE-like"/>
</dbReference>
<evidence type="ECO:0000313" key="11">
    <source>
        <dbReference type="Proteomes" id="UP001193501"/>
    </source>
</evidence>
<dbReference type="PANTHER" id="PTHR22911">
    <property type="entry name" value="ACYL-MALONYL CONDENSING ENZYME-RELATED"/>
    <property type="match status" value="1"/>
</dbReference>
<name>A0AAE4YA88_9RHOB</name>
<keyword evidence="3" id="KW-0813">Transport</keyword>
<dbReference type="EMBL" id="JAABNR010000006">
    <property type="protein sequence ID" value="NBZ87593.1"/>
    <property type="molecule type" value="Genomic_DNA"/>
</dbReference>
<protein>
    <submittedName>
        <fullName evidence="10">EamA family transporter RarD</fullName>
    </submittedName>
</protein>
<evidence type="ECO:0000256" key="2">
    <source>
        <dbReference type="ARBA" id="ARBA00007362"/>
    </source>
</evidence>
<comment type="similarity">
    <text evidence="2">Belongs to the EamA transporter family.</text>
</comment>
<keyword evidence="7 8" id="KW-0472">Membrane</keyword>
<dbReference type="AlphaFoldDB" id="A0AAE4YA88"/>
<feature type="transmembrane region" description="Helical" evidence="8">
    <location>
        <begin position="101"/>
        <end position="117"/>
    </location>
</feature>
<dbReference type="NCBIfam" id="TIGR00688">
    <property type="entry name" value="rarD"/>
    <property type="match status" value="1"/>
</dbReference>
<keyword evidence="11" id="KW-1185">Reference proteome</keyword>
<dbReference type="GO" id="GO:0005886">
    <property type="term" value="C:plasma membrane"/>
    <property type="evidence" value="ECO:0007669"/>
    <property type="project" value="UniProtKB-SubCell"/>
</dbReference>
<feature type="transmembrane region" description="Helical" evidence="8">
    <location>
        <begin position="129"/>
        <end position="162"/>
    </location>
</feature>
<comment type="caution">
    <text evidence="10">The sequence shown here is derived from an EMBL/GenBank/DDBJ whole genome shotgun (WGS) entry which is preliminary data.</text>
</comment>
<sequence length="290" mass="30906">MTSERVGVWAIVAACAIWGFAPLYYHAMPEVPALEMMAHRTIWTGVMFGAWVWIAGQGAALWALRAQAGRICLAALLIGFNWLLFIWAVSGGRAVEASLGYYIYPLVSAGLGALLFHERLARRQAWALALAAGAVLVLTLGLGVAPLVSLALAFSFAAYAAVKRGLGVPAMIGVLAEVLLIAPPLVLWLAWQEWQGAGWFGRDLYHTVLLPVAGPISGLPLVLFSYGAARVPMATSGLVQYLNPSLQFLSAWAIMGEAVSPWHGIALALIWGAIALYFSSRAQTSSSVST</sequence>
<reference evidence="10" key="1">
    <citation type="submission" date="2020-01" db="EMBL/GenBank/DDBJ databases">
        <authorList>
            <person name="Chen W.-M."/>
        </authorList>
    </citation>
    <scope>NUCLEOTIDE SEQUENCE</scope>
    <source>
        <strain evidence="10">CYK-10</strain>
    </source>
</reference>
<feature type="domain" description="EamA" evidence="9">
    <location>
        <begin position="7"/>
        <end position="139"/>
    </location>
</feature>
<feature type="transmembrane region" description="Helical" evidence="8">
    <location>
        <begin position="168"/>
        <end position="191"/>
    </location>
</feature>
<dbReference type="InterPro" id="IPR004626">
    <property type="entry name" value="RarD"/>
</dbReference>
<evidence type="ECO:0000256" key="4">
    <source>
        <dbReference type="ARBA" id="ARBA00022475"/>
    </source>
</evidence>
<accession>A0AAE4YA88</accession>
<evidence type="ECO:0000256" key="6">
    <source>
        <dbReference type="ARBA" id="ARBA00022989"/>
    </source>
</evidence>
<dbReference type="PANTHER" id="PTHR22911:SF137">
    <property type="entry name" value="SOLUTE CARRIER FAMILY 35 MEMBER G2-RELATED"/>
    <property type="match status" value="1"/>
</dbReference>
<gene>
    <name evidence="10" type="primary">rarD</name>
    <name evidence="10" type="ORF">GV832_08370</name>
</gene>
<dbReference type="Proteomes" id="UP001193501">
    <property type="component" value="Unassembled WGS sequence"/>
</dbReference>
<proteinExistence type="inferred from homology"/>
<evidence type="ECO:0000256" key="7">
    <source>
        <dbReference type="ARBA" id="ARBA00023136"/>
    </source>
</evidence>
<feature type="transmembrane region" description="Helical" evidence="8">
    <location>
        <begin position="203"/>
        <end position="229"/>
    </location>
</feature>
<feature type="transmembrane region" description="Helical" evidence="8">
    <location>
        <begin position="45"/>
        <end position="64"/>
    </location>
</feature>
<dbReference type="InterPro" id="IPR000620">
    <property type="entry name" value="EamA_dom"/>
</dbReference>
<comment type="subcellular location">
    <subcellularLocation>
        <location evidence="1">Cell membrane</location>
        <topology evidence="1">Multi-pass membrane protein</topology>
    </subcellularLocation>
</comment>
<organism evidence="10 11">
    <name type="scientific">Stagnihabitans tardus</name>
    <dbReference type="NCBI Taxonomy" id="2699202"/>
    <lineage>
        <taxon>Bacteria</taxon>
        <taxon>Pseudomonadati</taxon>
        <taxon>Pseudomonadota</taxon>
        <taxon>Alphaproteobacteria</taxon>
        <taxon>Rhodobacterales</taxon>
        <taxon>Paracoccaceae</taxon>
        <taxon>Stagnihabitans</taxon>
    </lineage>
</organism>
<keyword evidence="6 8" id="KW-1133">Transmembrane helix</keyword>
<evidence type="ECO:0000256" key="8">
    <source>
        <dbReference type="SAM" id="Phobius"/>
    </source>
</evidence>
<feature type="transmembrane region" description="Helical" evidence="8">
    <location>
        <begin position="71"/>
        <end position="89"/>
    </location>
</feature>
<dbReference type="Pfam" id="PF00892">
    <property type="entry name" value="EamA"/>
    <property type="match status" value="1"/>
</dbReference>